<feature type="compositionally biased region" description="Basic and acidic residues" evidence="1">
    <location>
        <begin position="1"/>
        <end position="12"/>
    </location>
</feature>
<proteinExistence type="predicted"/>
<evidence type="ECO:0000313" key="2">
    <source>
        <dbReference type="EMBL" id="QNI35220.1"/>
    </source>
</evidence>
<accession>A0A7G8BRQ0</accession>
<gene>
    <name evidence="2" type="ORF">H7849_00285</name>
</gene>
<sequence length="66" mass="7456">MAEKQAEPEHIIAKPNAAAEAARKRQRQELELQRERILDERTSSPVRRAALEAALTEIEARLALIP</sequence>
<evidence type="ECO:0000256" key="1">
    <source>
        <dbReference type="SAM" id="MobiDB-lite"/>
    </source>
</evidence>
<dbReference type="AlphaFoldDB" id="A0A7G8BRQ0"/>
<reference evidence="2 3" key="1">
    <citation type="submission" date="2020-08" db="EMBL/GenBank/DDBJ databases">
        <title>Edaphobacter telluris sp. nov. and Acidobacterium dinghuensis sp. nov., two acidobacteria isolated from forest soil.</title>
        <authorList>
            <person name="Fu J."/>
            <person name="Qiu L."/>
        </authorList>
    </citation>
    <scope>NUCLEOTIDE SEQUENCE [LARGE SCALE GENOMIC DNA]</scope>
    <source>
        <strain evidence="2">4Y35</strain>
    </source>
</reference>
<dbReference type="RefSeq" id="WP_186747931.1">
    <property type="nucleotide sequence ID" value="NZ_CP060394.1"/>
</dbReference>
<name>A0A7G8BRQ0_9BACT</name>
<organism evidence="2 3">
    <name type="scientific">Alloacidobacterium dinghuense</name>
    <dbReference type="NCBI Taxonomy" id="2763107"/>
    <lineage>
        <taxon>Bacteria</taxon>
        <taxon>Pseudomonadati</taxon>
        <taxon>Acidobacteriota</taxon>
        <taxon>Terriglobia</taxon>
        <taxon>Terriglobales</taxon>
        <taxon>Acidobacteriaceae</taxon>
        <taxon>Alloacidobacterium</taxon>
    </lineage>
</organism>
<evidence type="ECO:0000313" key="3">
    <source>
        <dbReference type="Proteomes" id="UP000515312"/>
    </source>
</evidence>
<dbReference type="KEGG" id="adin:H7849_00285"/>
<protein>
    <submittedName>
        <fullName evidence="2">Uncharacterized protein</fullName>
    </submittedName>
</protein>
<keyword evidence="3" id="KW-1185">Reference proteome</keyword>
<feature type="region of interest" description="Disordered" evidence="1">
    <location>
        <begin position="1"/>
        <end position="26"/>
    </location>
</feature>
<dbReference type="EMBL" id="CP060394">
    <property type="protein sequence ID" value="QNI35220.1"/>
    <property type="molecule type" value="Genomic_DNA"/>
</dbReference>
<dbReference type="Proteomes" id="UP000515312">
    <property type="component" value="Chromosome"/>
</dbReference>